<dbReference type="Pfam" id="PF01565">
    <property type="entry name" value="FAD_binding_4"/>
    <property type="match status" value="1"/>
</dbReference>
<dbReference type="Proteomes" id="UP000000378">
    <property type="component" value="Chromosome"/>
</dbReference>
<keyword evidence="8 16" id="KW-0274">FAD</keyword>
<comment type="pathway">
    <text evidence="4 16">Cell wall biogenesis; peptidoglycan biosynthesis.</text>
</comment>
<feature type="active site" evidence="16">
    <location>
        <position position="172"/>
    </location>
</feature>
<evidence type="ECO:0000256" key="6">
    <source>
        <dbReference type="ARBA" id="ARBA00022618"/>
    </source>
</evidence>
<dbReference type="SUPFAM" id="SSF56176">
    <property type="entry name" value="FAD-binding/transporter-associated domain-like"/>
    <property type="match status" value="1"/>
</dbReference>
<comment type="function">
    <text evidence="2 16">Cell wall formation.</text>
</comment>
<dbReference type="STRING" id="643648.Slip_1089"/>
<evidence type="ECO:0000256" key="3">
    <source>
        <dbReference type="ARBA" id="ARBA00004496"/>
    </source>
</evidence>
<keyword evidence="14 16" id="KW-0961">Cell wall biogenesis/degradation</keyword>
<comment type="similarity">
    <text evidence="16">Belongs to the MurB family.</text>
</comment>
<evidence type="ECO:0000259" key="17">
    <source>
        <dbReference type="PROSITE" id="PS51387"/>
    </source>
</evidence>
<evidence type="ECO:0000256" key="9">
    <source>
        <dbReference type="ARBA" id="ARBA00022857"/>
    </source>
</evidence>
<dbReference type="Gene3D" id="3.30.465.10">
    <property type="match status" value="1"/>
</dbReference>
<dbReference type="PANTHER" id="PTHR21071">
    <property type="entry name" value="UDP-N-ACETYLENOLPYRUVOYLGLUCOSAMINE REDUCTASE"/>
    <property type="match status" value="1"/>
</dbReference>
<dbReference type="UniPathway" id="UPA00219"/>
<dbReference type="InterPro" id="IPR016166">
    <property type="entry name" value="FAD-bd_PCMH"/>
</dbReference>
<dbReference type="GO" id="GO:0005829">
    <property type="term" value="C:cytosol"/>
    <property type="evidence" value="ECO:0007669"/>
    <property type="project" value="TreeGrafter"/>
</dbReference>
<evidence type="ECO:0000256" key="14">
    <source>
        <dbReference type="ARBA" id="ARBA00023316"/>
    </source>
</evidence>
<evidence type="ECO:0000256" key="8">
    <source>
        <dbReference type="ARBA" id="ARBA00022827"/>
    </source>
</evidence>
<feature type="active site" description="Proton donor" evidence="16">
    <location>
        <position position="222"/>
    </location>
</feature>
<comment type="cofactor">
    <cofactor evidence="1 16">
        <name>FAD</name>
        <dbReference type="ChEBI" id="CHEBI:57692"/>
    </cofactor>
</comment>
<accession>D7CMD2</accession>
<evidence type="ECO:0000256" key="4">
    <source>
        <dbReference type="ARBA" id="ARBA00004752"/>
    </source>
</evidence>
<dbReference type="GO" id="GO:0008360">
    <property type="term" value="P:regulation of cell shape"/>
    <property type="evidence" value="ECO:0007669"/>
    <property type="project" value="UniProtKB-KW"/>
</dbReference>
<organism evidence="18 19">
    <name type="scientific">Syntrophothermus lipocalidus (strain DSM 12680 / TGB-C1)</name>
    <dbReference type="NCBI Taxonomy" id="643648"/>
    <lineage>
        <taxon>Bacteria</taxon>
        <taxon>Bacillati</taxon>
        <taxon>Bacillota</taxon>
        <taxon>Clostridia</taxon>
        <taxon>Eubacteriales</taxon>
        <taxon>Syntrophomonadaceae</taxon>
        <taxon>Syntrophothermus</taxon>
    </lineage>
</organism>
<keyword evidence="11 16" id="KW-0573">Peptidoglycan synthesis</keyword>
<evidence type="ECO:0000256" key="16">
    <source>
        <dbReference type="HAMAP-Rule" id="MF_00037"/>
    </source>
</evidence>
<dbReference type="HOGENOM" id="CLU_035304_1_1_9"/>
<keyword evidence="7 16" id="KW-0285">Flavoprotein</keyword>
<dbReference type="InterPro" id="IPR006094">
    <property type="entry name" value="Oxid_FAD_bind_N"/>
</dbReference>
<evidence type="ECO:0000256" key="11">
    <source>
        <dbReference type="ARBA" id="ARBA00022984"/>
    </source>
</evidence>
<dbReference type="GO" id="GO:0051301">
    <property type="term" value="P:cell division"/>
    <property type="evidence" value="ECO:0007669"/>
    <property type="project" value="UniProtKB-KW"/>
</dbReference>
<dbReference type="NCBIfam" id="TIGR00179">
    <property type="entry name" value="murB"/>
    <property type="match status" value="1"/>
</dbReference>
<dbReference type="GO" id="GO:0071555">
    <property type="term" value="P:cell wall organization"/>
    <property type="evidence" value="ECO:0007669"/>
    <property type="project" value="UniProtKB-KW"/>
</dbReference>
<comment type="subcellular location">
    <subcellularLocation>
        <location evidence="3 16">Cytoplasm</location>
    </subcellularLocation>
</comment>
<dbReference type="NCBIfam" id="NF010480">
    <property type="entry name" value="PRK13905.1"/>
    <property type="match status" value="1"/>
</dbReference>
<feature type="domain" description="FAD-binding PCMH-type" evidence="17">
    <location>
        <begin position="28"/>
        <end position="193"/>
    </location>
</feature>
<evidence type="ECO:0000313" key="18">
    <source>
        <dbReference type="EMBL" id="ADI01867.1"/>
    </source>
</evidence>
<keyword evidence="19" id="KW-1185">Reference proteome</keyword>
<name>D7CMD2_SYNLT</name>
<dbReference type="AlphaFoldDB" id="D7CMD2"/>
<dbReference type="InterPro" id="IPR036635">
    <property type="entry name" value="MurB_C_sf"/>
</dbReference>
<dbReference type="InterPro" id="IPR003170">
    <property type="entry name" value="MurB"/>
</dbReference>
<dbReference type="RefSeq" id="WP_013175269.1">
    <property type="nucleotide sequence ID" value="NC_014220.1"/>
</dbReference>
<keyword evidence="5 16" id="KW-0963">Cytoplasm</keyword>
<keyword evidence="12 16" id="KW-0560">Oxidoreductase</keyword>
<dbReference type="GO" id="GO:0009252">
    <property type="term" value="P:peptidoglycan biosynthetic process"/>
    <property type="evidence" value="ECO:0007669"/>
    <property type="project" value="UniProtKB-UniRule"/>
</dbReference>
<dbReference type="SUPFAM" id="SSF56194">
    <property type="entry name" value="Uridine diphospho-N-Acetylenolpyruvylglucosamine reductase, MurB, C-terminal domain"/>
    <property type="match status" value="1"/>
</dbReference>
<dbReference type="GO" id="GO:0071949">
    <property type="term" value="F:FAD binding"/>
    <property type="evidence" value="ECO:0007669"/>
    <property type="project" value="InterPro"/>
</dbReference>
<protein>
    <recommendedName>
        <fullName evidence="16">UDP-N-acetylenolpyruvoylglucosamine reductase</fullName>
        <ecNumber evidence="16">1.3.1.98</ecNumber>
    </recommendedName>
    <alternativeName>
        <fullName evidence="16">UDP-N-acetylmuramate dehydrogenase</fullName>
    </alternativeName>
</protein>
<evidence type="ECO:0000256" key="10">
    <source>
        <dbReference type="ARBA" id="ARBA00022960"/>
    </source>
</evidence>
<dbReference type="GO" id="GO:0008762">
    <property type="term" value="F:UDP-N-acetylmuramate dehydrogenase activity"/>
    <property type="evidence" value="ECO:0007669"/>
    <property type="project" value="UniProtKB-UniRule"/>
</dbReference>
<dbReference type="EMBL" id="CP002048">
    <property type="protein sequence ID" value="ADI01867.1"/>
    <property type="molecule type" value="Genomic_DNA"/>
</dbReference>
<evidence type="ECO:0000256" key="15">
    <source>
        <dbReference type="ARBA" id="ARBA00048914"/>
    </source>
</evidence>
<evidence type="ECO:0000313" key="19">
    <source>
        <dbReference type="Proteomes" id="UP000000378"/>
    </source>
</evidence>
<dbReference type="HAMAP" id="MF_00037">
    <property type="entry name" value="MurB"/>
    <property type="match status" value="1"/>
</dbReference>
<dbReference type="InterPro" id="IPR036318">
    <property type="entry name" value="FAD-bd_PCMH-like_sf"/>
</dbReference>
<dbReference type="Gene3D" id="3.90.78.10">
    <property type="entry name" value="UDP-N-acetylenolpyruvoylglucosamine reductase, C-terminal domain"/>
    <property type="match status" value="1"/>
</dbReference>
<dbReference type="PROSITE" id="PS51387">
    <property type="entry name" value="FAD_PCMH"/>
    <property type="match status" value="1"/>
</dbReference>
<keyword evidence="10 16" id="KW-0133">Cell shape</keyword>
<dbReference type="InterPro" id="IPR016169">
    <property type="entry name" value="FAD-bd_PCMH_sub2"/>
</dbReference>
<dbReference type="OrthoDB" id="9804753at2"/>
<sequence length="299" mass="32583">MYEDIKQVIPEAYVRWDEPMKNHTSFRIGGPADCMVFPSSVEQVNQVISWCRNRDVPFLVIGSGTNILVRDKGIRGVVIKLAERLSGLAVEGQSIYAEAGVLLSHVSQLAAEKGLSGLEFAEGIPGSVGGAVYMNAGAYDGEMKNVIYEVTALDSEGNLAVLTSGECDFDYRKSIFQRNGYVILAARMLLKPGDTREITAKMNEFAERRRQKQPLEFPSAGSVFRRPEGYFVGPLIEELGLKGYHIGGAEISTKHAGFIINTGGATAEDVLALIELVQARVRESTGLNLEPEIRIVGEA</sequence>
<dbReference type="Pfam" id="PF02873">
    <property type="entry name" value="MurB_C"/>
    <property type="match status" value="1"/>
</dbReference>
<reference evidence="18 19" key="2">
    <citation type="journal article" date="2010" name="Stand. Genomic Sci.">
        <title>Complete genome sequence of Syntrophothermus lipocalidus type strain (TGB-C1).</title>
        <authorList>
            <person name="Djao O.D."/>
            <person name="Zhang X."/>
            <person name="Lucas S."/>
            <person name="Lapidus A."/>
            <person name="Del Rio T.G."/>
            <person name="Nolan M."/>
            <person name="Tice H."/>
            <person name="Cheng J.F."/>
            <person name="Han C."/>
            <person name="Tapia R."/>
            <person name="Goodwin L."/>
            <person name="Pitluck S."/>
            <person name="Liolios K."/>
            <person name="Ivanova N."/>
            <person name="Mavromatis K."/>
            <person name="Mikhailova N."/>
            <person name="Ovchinnikova G."/>
            <person name="Pati A."/>
            <person name="Brambilla E."/>
            <person name="Chen A."/>
            <person name="Palaniappan K."/>
            <person name="Land M."/>
            <person name="Hauser L."/>
            <person name="Chang Y.J."/>
            <person name="Jeffries C.D."/>
            <person name="Rohde M."/>
            <person name="Sikorski J."/>
            <person name="Spring S."/>
            <person name="Goker M."/>
            <person name="Detter J.C."/>
            <person name="Woyke T."/>
            <person name="Bristow J."/>
            <person name="Eisen J.A."/>
            <person name="Markowitz V."/>
            <person name="Hugenholtz P."/>
            <person name="Kyrpides N.C."/>
            <person name="Klenk H.P."/>
        </authorList>
    </citation>
    <scope>NUCLEOTIDE SEQUENCE [LARGE SCALE GENOMIC DNA]</scope>
    <source>
        <strain evidence="19">DSM 12680 / TGB-C1</strain>
    </source>
</reference>
<dbReference type="Gene3D" id="3.30.43.10">
    <property type="entry name" value="Uridine Diphospho-n-acetylenolpyruvylglucosamine Reductase, domain 2"/>
    <property type="match status" value="1"/>
</dbReference>
<dbReference type="eggNOG" id="COG0812">
    <property type="taxonomic scope" value="Bacteria"/>
</dbReference>
<reference evidence="19" key="1">
    <citation type="journal article" date="2010" name="Stand. Genomic Sci.">
        <title>Complete genome sequence of Syntrophothermus lipocalidus type strain (TGB-C1T).</title>
        <authorList>
            <consortium name="US DOE Joint Genome Institute (JGI-PGF)"/>
            <person name="Djao O."/>
            <person name="Zhang X."/>
            <person name="Lucas S."/>
            <person name="Lapidus A."/>
            <person name="Glavina Del Rio T."/>
            <person name="Nolan M."/>
            <person name="Tice H."/>
            <person name="Cheng J."/>
            <person name="Han C."/>
            <person name="Tapia R."/>
            <person name="Goodwin L."/>
            <person name="Pitluck S."/>
            <person name="Liolios K."/>
            <person name="Ivanova N."/>
            <person name="Mavromatis K."/>
            <person name="Mikhailova N."/>
            <person name="Ovchinnikova G."/>
            <person name="Pati A."/>
            <person name="Brambilla E."/>
            <person name="Chen A."/>
            <person name="Palaniappan K."/>
            <person name="Land M."/>
            <person name="Hauser L."/>
            <person name="Chang Y."/>
            <person name="Jeffries C."/>
            <person name="Rohde M."/>
            <person name="Sikorski J."/>
            <person name="Spring S."/>
            <person name="Goker M."/>
            <person name="Detter J."/>
            <person name="Woyke T."/>
            <person name="Bristow J."/>
            <person name="Eisen J."/>
            <person name="Markowitz V."/>
            <person name="Hugenholtz P."/>
            <person name="Kyrpides N."/>
            <person name="Klenk H."/>
        </authorList>
    </citation>
    <scope>NUCLEOTIDE SEQUENCE [LARGE SCALE GENOMIC DNA]</scope>
    <source>
        <strain evidence="19">DSM 12680 / TGB-C1</strain>
    </source>
</reference>
<gene>
    <name evidence="16" type="primary">murB</name>
    <name evidence="18" type="ordered locus">Slip_1089</name>
</gene>
<dbReference type="PANTHER" id="PTHR21071:SF4">
    <property type="entry name" value="UDP-N-ACETYLENOLPYRUVOYLGLUCOSAMINE REDUCTASE"/>
    <property type="match status" value="1"/>
</dbReference>
<feature type="active site" evidence="16">
    <location>
        <position position="292"/>
    </location>
</feature>
<proteinExistence type="inferred from homology"/>
<evidence type="ECO:0000256" key="1">
    <source>
        <dbReference type="ARBA" id="ARBA00001974"/>
    </source>
</evidence>
<dbReference type="KEGG" id="slp:Slip_1089"/>
<evidence type="ECO:0000256" key="12">
    <source>
        <dbReference type="ARBA" id="ARBA00023002"/>
    </source>
</evidence>
<keyword evidence="9 16" id="KW-0521">NADP</keyword>
<keyword evidence="6 16" id="KW-0132">Cell division</keyword>
<evidence type="ECO:0000256" key="2">
    <source>
        <dbReference type="ARBA" id="ARBA00003921"/>
    </source>
</evidence>
<dbReference type="EC" id="1.3.1.98" evidence="16"/>
<dbReference type="InterPro" id="IPR016167">
    <property type="entry name" value="FAD-bd_PCMH_sub1"/>
</dbReference>
<evidence type="ECO:0000256" key="7">
    <source>
        <dbReference type="ARBA" id="ARBA00022630"/>
    </source>
</evidence>
<comment type="catalytic activity">
    <reaction evidence="15 16">
        <text>UDP-N-acetyl-alpha-D-muramate + NADP(+) = UDP-N-acetyl-3-O-(1-carboxyvinyl)-alpha-D-glucosamine + NADPH + H(+)</text>
        <dbReference type="Rhea" id="RHEA:12248"/>
        <dbReference type="ChEBI" id="CHEBI:15378"/>
        <dbReference type="ChEBI" id="CHEBI:57783"/>
        <dbReference type="ChEBI" id="CHEBI:58349"/>
        <dbReference type="ChEBI" id="CHEBI:68483"/>
        <dbReference type="ChEBI" id="CHEBI:70757"/>
        <dbReference type="EC" id="1.3.1.98"/>
    </reaction>
</comment>
<evidence type="ECO:0000256" key="5">
    <source>
        <dbReference type="ARBA" id="ARBA00022490"/>
    </source>
</evidence>
<dbReference type="InterPro" id="IPR011601">
    <property type="entry name" value="MurB_C"/>
</dbReference>
<keyword evidence="13 16" id="KW-0131">Cell cycle</keyword>
<evidence type="ECO:0000256" key="13">
    <source>
        <dbReference type="ARBA" id="ARBA00023306"/>
    </source>
</evidence>